<organism evidence="16 17">
    <name type="scientific">Zingiber officinale</name>
    <name type="common">Ginger</name>
    <name type="synonym">Amomum zingiber</name>
    <dbReference type="NCBI Taxonomy" id="94328"/>
    <lineage>
        <taxon>Eukaryota</taxon>
        <taxon>Viridiplantae</taxon>
        <taxon>Streptophyta</taxon>
        <taxon>Embryophyta</taxon>
        <taxon>Tracheophyta</taxon>
        <taxon>Spermatophyta</taxon>
        <taxon>Magnoliopsida</taxon>
        <taxon>Liliopsida</taxon>
        <taxon>Zingiberales</taxon>
        <taxon>Zingiberaceae</taxon>
        <taxon>Zingiber</taxon>
    </lineage>
</organism>
<proteinExistence type="inferred from homology"/>
<evidence type="ECO:0000256" key="2">
    <source>
        <dbReference type="ARBA" id="ARBA00004613"/>
    </source>
</evidence>
<dbReference type="PANTHER" id="PTHR45708:SF22">
    <property type="entry name" value="ACIDIC ENDOCHITINASE"/>
    <property type="match status" value="1"/>
</dbReference>
<sequence length="295" mass="30934">MASSSRLLVIALLSALATLSNAGGIAVYWGQNGNEGSLAETCDSGLYSYVILSFLTTFGNGQTPVLNLAGHCDPSSGACAALSPQIYLCQSQGIKVFLSLGGAVGSYVLSSSDDAASVAWYLWDSYLGGQSASRPLGDAVLDGIDFDIEMGRSDYYGDLAQSLIDLGNEAGTKVYLSAAPQCPFPDQLLGPALQAVTFDYVWVQFYNNPSCDYSSGVSGVSDAWDTWTSGFPSSTLFLGLPASSDAAGSGYISPDDLTSQVLPEIQPSSNYGGIMLWNRFYDVDSGYSEAVKSSV</sequence>
<evidence type="ECO:0000256" key="6">
    <source>
        <dbReference type="ARBA" id="ARBA00022729"/>
    </source>
</evidence>
<keyword evidence="6 14" id="KW-0732">Signal</keyword>
<evidence type="ECO:0000259" key="15">
    <source>
        <dbReference type="PROSITE" id="PS51910"/>
    </source>
</evidence>
<keyword evidence="5" id="KW-0964">Secreted</keyword>
<evidence type="ECO:0000256" key="10">
    <source>
        <dbReference type="ARBA" id="ARBA00023277"/>
    </source>
</evidence>
<protein>
    <recommendedName>
        <fullName evidence="4">chitinase</fullName>
        <ecNumber evidence="4">3.2.1.14</ecNumber>
    </recommendedName>
</protein>
<comment type="caution">
    <text evidence="16">The sequence shown here is derived from an EMBL/GenBank/DDBJ whole genome shotgun (WGS) entry which is preliminary data.</text>
</comment>
<evidence type="ECO:0000256" key="12">
    <source>
        <dbReference type="ARBA" id="ARBA00023326"/>
    </source>
</evidence>
<keyword evidence="7 13" id="KW-0378">Hydrolase</keyword>
<gene>
    <name evidence="16" type="ORF">ZIOFF_044588</name>
</gene>
<dbReference type="OrthoDB" id="1873160at2759"/>
<name>A0A8J5KRB8_ZINOF</name>
<dbReference type="GO" id="GO:0005576">
    <property type="term" value="C:extracellular region"/>
    <property type="evidence" value="ECO:0007669"/>
    <property type="project" value="UniProtKB-SubCell"/>
</dbReference>
<keyword evidence="10" id="KW-0119">Carbohydrate metabolism</keyword>
<comment type="similarity">
    <text evidence="3">Belongs to the glycosyl hydrolase 18 family. Chitinase class II subfamily.</text>
</comment>
<comment type="subcellular location">
    <subcellularLocation>
        <location evidence="2">Secreted</location>
    </subcellularLocation>
</comment>
<evidence type="ECO:0000256" key="13">
    <source>
        <dbReference type="RuleBase" id="RU000489"/>
    </source>
</evidence>
<dbReference type="PROSITE" id="PS01095">
    <property type="entry name" value="GH18_1"/>
    <property type="match status" value="1"/>
</dbReference>
<dbReference type="InterPro" id="IPR045321">
    <property type="entry name" value="Cts1-like"/>
</dbReference>
<keyword evidence="8" id="KW-0146">Chitin degradation</keyword>
<keyword evidence="11 13" id="KW-0326">Glycosidase</keyword>
<feature type="chain" id="PRO_5035162695" description="chitinase" evidence="14">
    <location>
        <begin position="23"/>
        <end position="295"/>
    </location>
</feature>
<keyword evidence="9" id="KW-1015">Disulfide bond</keyword>
<dbReference type="InterPro" id="IPR001579">
    <property type="entry name" value="Glyco_hydro_18_chit_AS"/>
</dbReference>
<dbReference type="GO" id="GO:0006032">
    <property type="term" value="P:chitin catabolic process"/>
    <property type="evidence" value="ECO:0007669"/>
    <property type="project" value="UniProtKB-KW"/>
</dbReference>
<dbReference type="PROSITE" id="PS51910">
    <property type="entry name" value="GH18_2"/>
    <property type="match status" value="1"/>
</dbReference>
<dbReference type="InterPro" id="IPR001223">
    <property type="entry name" value="Glyco_hydro18_cat"/>
</dbReference>
<dbReference type="EC" id="3.2.1.14" evidence="4"/>
<comment type="catalytic activity">
    <reaction evidence="1">
        <text>Random endo-hydrolysis of N-acetyl-beta-D-glucosaminide (1-&gt;4)-beta-linkages in chitin and chitodextrins.</text>
        <dbReference type="EC" id="3.2.1.14"/>
    </reaction>
</comment>
<evidence type="ECO:0000256" key="3">
    <source>
        <dbReference type="ARBA" id="ARBA00009121"/>
    </source>
</evidence>
<evidence type="ECO:0000256" key="1">
    <source>
        <dbReference type="ARBA" id="ARBA00000822"/>
    </source>
</evidence>
<dbReference type="PANTHER" id="PTHR45708">
    <property type="entry name" value="ENDOCHITINASE"/>
    <property type="match status" value="1"/>
</dbReference>
<dbReference type="FunFam" id="3.20.20.80:FF:000015">
    <property type="entry name" value="Acidic endochitinase SE2"/>
    <property type="match status" value="1"/>
</dbReference>
<evidence type="ECO:0000256" key="4">
    <source>
        <dbReference type="ARBA" id="ARBA00012729"/>
    </source>
</evidence>
<keyword evidence="12" id="KW-0624">Polysaccharide degradation</keyword>
<dbReference type="Proteomes" id="UP000734854">
    <property type="component" value="Unassembled WGS sequence"/>
</dbReference>
<dbReference type="GO" id="GO:0008843">
    <property type="term" value="F:endochitinase activity"/>
    <property type="evidence" value="ECO:0007669"/>
    <property type="project" value="UniProtKB-EC"/>
</dbReference>
<reference evidence="16 17" key="1">
    <citation type="submission" date="2020-08" db="EMBL/GenBank/DDBJ databases">
        <title>Plant Genome Project.</title>
        <authorList>
            <person name="Zhang R.-G."/>
        </authorList>
    </citation>
    <scope>NUCLEOTIDE SEQUENCE [LARGE SCALE GENOMIC DNA]</scope>
    <source>
        <tissue evidence="16">Rhizome</tissue>
    </source>
</reference>
<accession>A0A8J5KRB8</accession>
<dbReference type="CDD" id="cd02877">
    <property type="entry name" value="GH18_hevamine_XipI_class_III"/>
    <property type="match status" value="1"/>
</dbReference>
<dbReference type="AlphaFoldDB" id="A0A8J5KRB8"/>
<evidence type="ECO:0000313" key="16">
    <source>
        <dbReference type="EMBL" id="KAG6496718.1"/>
    </source>
</evidence>
<evidence type="ECO:0000256" key="14">
    <source>
        <dbReference type="SAM" id="SignalP"/>
    </source>
</evidence>
<feature type="domain" description="GH18" evidence="15">
    <location>
        <begin position="23"/>
        <end position="295"/>
    </location>
</feature>
<dbReference type="Pfam" id="PF00704">
    <property type="entry name" value="Glyco_hydro_18"/>
    <property type="match status" value="1"/>
</dbReference>
<evidence type="ECO:0000256" key="8">
    <source>
        <dbReference type="ARBA" id="ARBA00023024"/>
    </source>
</evidence>
<evidence type="ECO:0000256" key="7">
    <source>
        <dbReference type="ARBA" id="ARBA00022801"/>
    </source>
</evidence>
<feature type="signal peptide" evidence="14">
    <location>
        <begin position="1"/>
        <end position="22"/>
    </location>
</feature>
<evidence type="ECO:0000313" key="17">
    <source>
        <dbReference type="Proteomes" id="UP000734854"/>
    </source>
</evidence>
<evidence type="ECO:0000256" key="9">
    <source>
        <dbReference type="ARBA" id="ARBA00023157"/>
    </source>
</evidence>
<dbReference type="InterPro" id="IPR050542">
    <property type="entry name" value="Glycosyl_Hydrlase18_Chitinase"/>
</dbReference>
<evidence type="ECO:0000256" key="5">
    <source>
        <dbReference type="ARBA" id="ARBA00022525"/>
    </source>
</evidence>
<dbReference type="GO" id="GO:0000272">
    <property type="term" value="P:polysaccharide catabolic process"/>
    <property type="evidence" value="ECO:0007669"/>
    <property type="project" value="UniProtKB-KW"/>
</dbReference>
<evidence type="ECO:0000256" key="11">
    <source>
        <dbReference type="ARBA" id="ARBA00023295"/>
    </source>
</evidence>
<dbReference type="EMBL" id="JACMSC010000012">
    <property type="protein sequence ID" value="KAG6496718.1"/>
    <property type="molecule type" value="Genomic_DNA"/>
</dbReference>
<keyword evidence="17" id="KW-1185">Reference proteome</keyword>